<accession>A0CBM4</accession>
<dbReference type="eggNOG" id="KOG0266">
    <property type="taxonomic scope" value="Eukaryota"/>
</dbReference>
<dbReference type="OMA" id="HMNEFEN"/>
<dbReference type="SUPFAM" id="SSF50978">
    <property type="entry name" value="WD40 repeat-like"/>
    <property type="match status" value="1"/>
</dbReference>
<dbReference type="Proteomes" id="UP000000600">
    <property type="component" value="Unassembled WGS sequence"/>
</dbReference>
<dbReference type="OrthoDB" id="311567at2759"/>
<protein>
    <submittedName>
        <fullName evidence="2">Uncharacterized protein</fullName>
    </submittedName>
</protein>
<dbReference type="STRING" id="5888.A0CBM4"/>
<reference evidence="2 3" key="1">
    <citation type="journal article" date="2006" name="Nature">
        <title>Global trends of whole-genome duplications revealed by the ciliate Paramecium tetraurelia.</title>
        <authorList>
            <consortium name="Genoscope"/>
            <person name="Aury J.-M."/>
            <person name="Jaillon O."/>
            <person name="Duret L."/>
            <person name="Noel B."/>
            <person name="Jubin C."/>
            <person name="Porcel B.M."/>
            <person name="Segurens B."/>
            <person name="Daubin V."/>
            <person name="Anthouard V."/>
            <person name="Aiach N."/>
            <person name="Arnaiz O."/>
            <person name="Billaut A."/>
            <person name="Beisson J."/>
            <person name="Blanc I."/>
            <person name="Bouhouche K."/>
            <person name="Camara F."/>
            <person name="Duharcourt S."/>
            <person name="Guigo R."/>
            <person name="Gogendeau D."/>
            <person name="Katinka M."/>
            <person name="Keller A.-M."/>
            <person name="Kissmehl R."/>
            <person name="Klotz C."/>
            <person name="Koll F."/>
            <person name="Le Moue A."/>
            <person name="Lepere C."/>
            <person name="Malinsky S."/>
            <person name="Nowacki M."/>
            <person name="Nowak J.K."/>
            <person name="Plattner H."/>
            <person name="Poulain J."/>
            <person name="Ruiz F."/>
            <person name="Serrano V."/>
            <person name="Zagulski M."/>
            <person name="Dessen P."/>
            <person name="Betermier M."/>
            <person name="Weissenbach J."/>
            <person name="Scarpelli C."/>
            <person name="Schachter V."/>
            <person name="Sperling L."/>
            <person name="Meyer E."/>
            <person name="Cohen J."/>
            <person name="Wincker P."/>
        </authorList>
    </citation>
    <scope>NUCLEOTIDE SEQUENCE [LARGE SCALE GENOMIC DNA]</scope>
    <source>
        <strain evidence="2 3">Stock d4-2</strain>
    </source>
</reference>
<name>A0CBM4_PARTE</name>
<sequence length="698" mass="82634">MNFEKQESFIQFERFQSSLSENSYNRSSFKQKDFESRNSSIIFDVPEQLQRILSMINKENVEEMENNIIKLQQISENVKQFKSQLIESIDKYIGNIDQYIDYIQIQMGIIHQKIQEIPLDNQIEFCLKYQEIEIYLPNYAEIKEILLKNLVILNSSNKVNNLEQYINQFGIEKYKLSQEILQNLTQENQDKLNNVQCEIHQSQIKMVHLSEVSLVPRRLACLTCVEEYPCQYMRIETFQDEWQIQQQRKLFLIRKGKYKYLMKHVSRKIKILISFSLRSMLQLNNIEINQITIPKVSQNNQEKIWSQIKKERLNEIVEAFSRSNHMNEFENKNKQIFALWQYKSKVEVMIFSLETRLFYWKIKFLKQNFPKQSSFKYQSLKDCSVKQKEFCYAIAISLDLSIMAASCKQQIRIFEIRDEIVIEVQMLNEHQKDVLCLAFMKPSDSFISGSEDKTIILWKRNQTFQWLCQQKLKQHLDSVYCLILSSNDDLIISGSKDKTIRIWERCSQNKIAQILQGKKQWLCKQTISSHTDSVFSLAINETSNQLISCGKDNKIIVFQVEEKGWIQKQVISVQSFGLGISFINNDTFCIQPQYSKKIEIYELKNSNYIKTKEIQVKIGSCSNNLFPQQMIKSKQILINKNGSCVNFISFSSNLEKVQEYSIEFSTNMIYGVSSNNGEYLFTWDFESKLIQVWKYKEE</sequence>
<dbReference type="GeneID" id="5021373"/>
<proteinExistence type="predicted"/>
<keyword evidence="3" id="KW-1185">Reference proteome</keyword>
<dbReference type="SMART" id="SM00320">
    <property type="entry name" value="WD40"/>
    <property type="match status" value="4"/>
</dbReference>
<gene>
    <name evidence="2" type="ORF">GSPATT00036974001</name>
</gene>
<dbReference type="InterPro" id="IPR036322">
    <property type="entry name" value="WD40_repeat_dom_sf"/>
</dbReference>
<dbReference type="GO" id="GO:0016226">
    <property type="term" value="P:iron-sulfur cluster assembly"/>
    <property type="evidence" value="ECO:0000318"/>
    <property type="project" value="GO_Central"/>
</dbReference>
<feature type="repeat" description="WD" evidence="1">
    <location>
        <begin position="527"/>
        <end position="561"/>
    </location>
</feature>
<dbReference type="InterPro" id="IPR001680">
    <property type="entry name" value="WD40_rpt"/>
</dbReference>
<dbReference type="Gene3D" id="2.130.10.10">
    <property type="entry name" value="YVTN repeat-like/Quinoprotein amine dehydrogenase"/>
    <property type="match status" value="1"/>
</dbReference>
<dbReference type="EMBL" id="CT868057">
    <property type="protein sequence ID" value="CAK68191.1"/>
    <property type="molecule type" value="Genomic_DNA"/>
</dbReference>
<dbReference type="RefSeq" id="XP_001435588.1">
    <property type="nucleotide sequence ID" value="XM_001435551.1"/>
</dbReference>
<dbReference type="PROSITE" id="PS50294">
    <property type="entry name" value="WD_REPEATS_REGION"/>
    <property type="match status" value="2"/>
</dbReference>
<dbReference type="PANTHER" id="PTHR19920:SF0">
    <property type="entry name" value="CYTOSOLIC IRON-SULFUR PROTEIN ASSEMBLY PROTEIN CIAO1-RELATED"/>
    <property type="match status" value="1"/>
</dbReference>
<dbReference type="InterPro" id="IPR015943">
    <property type="entry name" value="WD40/YVTN_repeat-like_dom_sf"/>
</dbReference>
<dbReference type="HOGENOM" id="CLU_019203_1_0_1"/>
<dbReference type="InParanoid" id="A0CBM4"/>
<dbReference type="PANTHER" id="PTHR19920">
    <property type="entry name" value="WD40 PROTEIN CIAO1"/>
    <property type="match status" value="1"/>
</dbReference>
<dbReference type="Pfam" id="PF00400">
    <property type="entry name" value="WD40"/>
    <property type="match status" value="3"/>
</dbReference>
<feature type="repeat" description="WD" evidence="1">
    <location>
        <begin position="472"/>
        <end position="504"/>
    </location>
</feature>
<keyword evidence="1" id="KW-0853">WD repeat</keyword>
<dbReference type="GO" id="GO:0097361">
    <property type="term" value="C:cytosolic [4Fe-4S] assembly targeting complex"/>
    <property type="evidence" value="ECO:0000318"/>
    <property type="project" value="GO_Central"/>
</dbReference>
<dbReference type="PROSITE" id="PS50082">
    <property type="entry name" value="WD_REPEATS_2"/>
    <property type="match status" value="3"/>
</dbReference>
<feature type="repeat" description="WD" evidence="1">
    <location>
        <begin position="427"/>
        <end position="459"/>
    </location>
</feature>
<dbReference type="AlphaFoldDB" id="A0CBM4"/>
<dbReference type="KEGG" id="ptm:GSPATT00036974001"/>
<evidence type="ECO:0000256" key="1">
    <source>
        <dbReference type="PROSITE-ProRule" id="PRU00221"/>
    </source>
</evidence>
<organism evidence="2 3">
    <name type="scientific">Paramecium tetraurelia</name>
    <dbReference type="NCBI Taxonomy" id="5888"/>
    <lineage>
        <taxon>Eukaryota</taxon>
        <taxon>Sar</taxon>
        <taxon>Alveolata</taxon>
        <taxon>Ciliophora</taxon>
        <taxon>Intramacronucleata</taxon>
        <taxon>Oligohymenophorea</taxon>
        <taxon>Peniculida</taxon>
        <taxon>Parameciidae</taxon>
        <taxon>Paramecium</taxon>
    </lineage>
</organism>
<evidence type="ECO:0000313" key="3">
    <source>
        <dbReference type="Proteomes" id="UP000000600"/>
    </source>
</evidence>
<evidence type="ECO:0000313" key="2">
    <source>
        <dbReference type="EMBL" id="CAK68191.1"/>
    </source>
</evidence>